<sequence>MLEINKCIVGDEMFELKDCTVEDSKIAGLKIIHSKTVTDDRGTVRELYRGSLYTSFLPNTLGSWQQINLTRTKKGAVRGLHGEAMAKLVTVAFGSAFGVYVDTRLDSPTKGEVVTVELKPGVQVFVPQGVCNGFQALEDTEYLYFFDNEWQAGMSGVALTPLDPALNISWPISIDINNREQISEKDSQAPTLKEVIG</sequence>
<dbReference type="eggNOG" id="COG1898">
    <property type="taxonomic scope" value="Bacteria"/>
</dbReference>
<gene>
    <name evidence="3" type="ORF">I568_02301</name>
</gene>
<keyword evidence="4" id="KW-1185">Reference proteome</keyword>
<dbReference type="GO" id="GO:0000271">
    <property type="term" value="P:polysaccharide biosynthetic process"/>
    <property type="evidence" value="ECO:0007669"/>
    <property type="project" value="TreeGrafter"/>
</dbReference>
<comment type="caution">
    <text evidence="3">The sequence shown here is derived from an EMBL/GenBank/DDBJ whole genome shotgun (WGS) entry which is preliminary data.</text>
</comment>
<dbReference type="Proteomes" id="UP000014113">
    <property type="component" value="Unassembled WGS sequence"/>
</dbReference>
<name>S1MTH4_9ENTE</name>
<dbReference type="Gene3D" id="2.60.120.10">
    <property type="entry name" value="Jelly Rolls"/>
    <property type="match status" value="1"/>
</dbReference>
<organism evidence="3 4">
    <name type="scientific">Enterococcus columbae DSM 7374 = ATCC 51263</name>
    <dbReference type="NCBI Taxonomy" id="1121865"/>
    <lineage>
        <taxon>Bacteria</taxon>
        <taxon>Bacillati</taxon>
        <taxon>Bacillota</taxon>
        <taxon>Bacilli</taxon>
        <taxon>Lactobacillales</taxon>
        <taxon>Enterococcaceae</taxon>
        <taxon>Enterococcus</taxon>
    </lineage>
</organism>
<evidence type="ECO:0000313" key="4">
    <source>
        <dbReference type="Proteomes" id="UP000014113"/>
    </source>
</evidence>
<feature type="site" description="Participates in a stacking interaction with the thymidine ring of dTDP-4-oxo-6-deoxyglucose" evidence="2">
    <location>
        <position position="150"/>
    </location>
</feature>
<evidence type="ECO:0000256" key="2">
    <source>
        <dbReference type="PIRSR" id="PIRSR600888-3"/>
    </source>
</evidence>
<accession>S1MTH4</accession>
<dbReference type="InterPro" id="IPR014710">
    <property type="entry name" value="RmlC-like_jellyroll"/>
</dbReference>
<dbReference type="AlphaFoldDB" id="S1MTH4"/>
<dbReference type="PATRIC" id="fig|1121865.3.peg.1941"/>
<feature type="active site" description="Proton donor" evidence="1">
    <location>
        <position position="144"/>
    </location>
</feature>
<dbReference type="GO" id="GO:0008830">
    <property type="term" value="F:dTDP-4-dehydrorhamnose 3,5-epimerase activity"/>
    <property type="evidence" value="ECO:0007669"/>
    <property type="project" value="InterPro"/>
</dbReference>
<dbReference type="PANTHER" id="PTHR21047:SF2">
    <property type="entry name" value="THYMIDINE DIPHOSPHO-4-KETO-RHAMNOSE 3,5-EPIMERASE"/>
    <property type="match status" value="1"/>
</dbReference>
<dbReference type="Pfam" id="PF00908">
    <property type="entry name" value="dTDP_sugar_isom"/>
    <property type="match status" value="1"/>
</dbReference>
<dbReference type="PANTHER" id="PTHR21047">
    <property type="entry name" value="DTDP-6-DEOXY-D-GLUCOSE-3,5 EPIMERASE"/>
    <property type="match status" value="1"/>
</dbReference>
<dbReference type="GO" id="GO:0005829">
    <property type="term" value="C:cytosol"/>
    <property type="evidence" value="ECO:0007669"/>
    <property type="project" value="TreeGrafter"/>
</dbReference>
<feature type="active site" description="Proton acceptor" evidence="1">
    <location>
        <position position="81"/>
    </location>
</feature>
<dbReference type="STRING" id="1121865.OMW_01994"/>
<dbReference type="EMBL" id="ASWJ01000011">
    <property type="protein sequence ID" value="EOW79950.1"/>
    <property type="molecule type" value="Genomic_DNA"/>
</dbReference>
<dbReference type="InterPro" id="IPR011051">
    <property type="entry name" value="RmlC_Cupin_sf"/>
</dbReference>
<dbReference type="SUPFAM" id="SSF51182">
    <property type="entry name" value="RmlC-like cupins"/>
    <property type="match status" value="1"/>
</dbReference>
<dbReference type="GO" id="GO:0019305">
    <property type="term" value="P:dTDP-rhamnose biosynthetic process"/>
    <property type="evidence" value="ECO:0007669"/>
    <property type="project" value="TreeGrafter"/>
</dbReference>
<proteinExistence type="predicted"/>
<reference evidence="3 4" key="1">
    <citation type="submission" date="2013-03" db="EMBL/GenBank/DDBJ databases">
        <title>The Genome Sequence of Enterococcus columbae ATCC_51263 (PacBio/Illumina hybrid assembly).</title>
        <authorList>
            <consortium name="The Broad Institute Genomics Platform"/>
            <consortium name="The Broad Institute Genome Sequencing Center for Infectious Disease"/>
            <person name="Earl A."/>
            <person name="Russ C."/>
            <person name="Gilmore M."/>
            <person name="Surin D."/>
            <person name="Walker B."/>
            <person name="Young S."/>
            <person name="Zeng Q."/>
            <person name="Gargeya S."/>
            <person name="Fitzgerald M."/>
            <person name="Haas B."/>
            <person name="Abouelleil A."/>
            <person name="Allen A.W."/>
            <person name="Alvarado L."/>
            <person name="Arachchi H.M."/>
            <person name="Berlin A.M."/>
            <person name="Chapman S.B."/>
            <person name="Gainer-Dewar J."/>
            <person name="Goldberg J."/>
            <person name="Griggs A."/>
            <person name="Gujja S."/>
            <person name="Hansen M."/>
            <person name="Howarth C."/>
            <person name="Imamovic A."/>
            <person name="Ireland A."/>
            <person name="Larimer J."/>
            <person name="McCowan C."/>
            <person name="Murphy C."/>
            <person name="Pearson M."/>
            <person name="Poon T.W."/>
            <person name="Priest M."/>
            <person name="Roberts A."/>
            <person name="Saif S."/>
            <person name="Shea T."/>
            <person name="Sisk P."/>
            <person name="Sykes S."/>
            <person name="Wortman J."/>
            <person name="Nusbaum C."/>
            <person name="Birren B."/>
        </authorList>
    </citation>
    <scope>NUCLEOTIDE SEQUENCE [LARGE SCALE GENOMIC DNA]</scope>
    <source>
        <strain evidence="3 4">ATCC 51263</strain>
    </source>
</reference>
<dbReference type="InterPro" id="IPR000888">
    <property type="entry name" value="RmlC-like"/>
</dbReference>
<evidence type="ECO:0000256" key="1">
    <source>
        <dbReference type="PIRSR" id="PIRSR600888-1"/>
    </source>
</evidence>
<protein>
    <submittedName>
        <fullName evidence="3">dTDP-4-dehydrorhamnose 3,5-epimerase</fullName>
    </submittedName>
</protein>
<evidence type="ECO:0000313" key="3">
    <source>
        <dbReference type="EMBL" id="EOW79950.1"/>
    </source>
</evidence>